<dbReference type="SUPFAM" id="SSF55781">
    <property type="entry name" value="GAF domain-like"/>
    <property type="match status" value="1"/>
</dbReference>
<evidence type="ECO:0000313" key="7">
    <source>
        <dbReference type="Proteomes" id="UP000317209"/>
    </source>
</evidence>
<dbReference type="InterPro" id="IPR014757">
    <property type="entry name" value="Tscrpt_reg_IclR_C"/>
</dbReference>
<dbReference type="PANTHER" id="PTHR30136">
    <property type="entry name" value="HELIX-TURN-HELIX TRANSCRIPTIONAL REGULATOR, ICLR FAMILY"/>
    <property type="match status" value="1"/>
</dbReference>
<dbReference type="InterPro" id="IPR036388">
    <property type="entry name" value="WH-like_DNA-bd_sf"/>
</dbReference>
<organism evidence="6 7">
    <name type="scientific">Microbacterium saperdae</name>
    <dbReference type="NCBI Taxonomy" id="69368"/>
    <lineage>
        <taxon>Bacteria</taxon>
        <taxon>Bacillati</taxon>
        <taxon>Actinomycetota</taxon>
        <taxon>Actinomycetes</taxon>
        <taxon>Micrococcales</taxon>
        <taxon>Microbacteriaceae</taxon>
        <taxon>Microbacterium</taxon>
    </lineage>
</organism>
<dbReference type="PANTHER" id="PTHR30136:SF35">
    <property type="entry name" value="HTH-TYPE TRANSCRIPTIONAL REGULATOR RV1719"/>
    <property type="match status" value="1"/>
</dbReference>
<sequence length="250" mass="27045">MVASSSLVQGLSLLDAAVEQERRARPGLNASRLAEHTDIERSRVSRLAQELRARQFLRRDDDSLFSAGPEFFATAAVLNASWLRASRVALRALASQLGVNALITVADGARGVLLRYERSADGSDRSIRAGLVTPIWCTGAGRALLWDHTPAQLETLLDDVQFIGVGGPTAARSTDEVRAMQERDLADGLISASEEYDEGIDEFALPIRSRGEVIASLAVRGRHRPKGATRETRALLAQFARELTAAADAE</sequence>
<dbReference type="Proteomes" id="UP000317209">
    <property type="component" value="Unassembled WGS sequence"/>
</dbReference>
<dbReference type="EMBL" id="VFOX01000002">
    <property type="protein sequence ID" value="TQL82336.1"/>
    <property type="molecule type" value="Genomic_DNA"/>
</dbReference>
<dbReference type="AlphaFoldDB" id="A0A543BC40"/>
<evidence type="ECO:0000256" key="3">
    <source>
        <dbReference type="ARBA" id="ARBA00023163"/>
    </source>
</evidence>
<name>A0A543BC40_9MICO</name>
<evidence type="ECO:0000313" key="6">
    <source>
        <dbReference type="EMBL" id="TQL82336.1"/>
    </source>
</evidence>
<dbReference type="PROSITE" id="PS51077">
    <property type="entry name" value="HTH_ICLR"/>
    <property type="match status" value="1"/>
</dbReference>
<dbReference type="InterPro" id="IPR005471">
    <property type="entry name" value="Tscrpt_reg_IclR_N"/>
</dbReference>
<evidence type="ECO:0000256" key="2">
    <source>
        <dbReference type="ARBA" id="ARBA00023125"/>
    </source>
</evidence>
<dbReference type="Pfam" id="PF09339">
    <property type="entry name" value="HTH_IclR"/>
    <property type="match status" value="1"/>
</dbReference>
<keyword evidence="1" id="KW-0805">Transcription regulation</keyword>
<gene>
    <name evidence="6" type="ORF">FB560_3820</name>
</gene>
<dbReference type="PROSITE" id="PS51078">
    <property type="entry name" value="ICLR_ED"/>
    <property type="match status" value="1"/>
</dbReference>
<protein>
    <submittedName>
        <fullName evidence="6">IclR family transcriptional regulator</fullName>
    </submittedName>
</protein>
<keyword evidence="3" id="KW-0804">Transcription</keyword>
<dbReference type="GO" id="GO:0003677">
    <property type="term" value="F:DNA binding"/>
    <property type="evidence" value="ECO:0007669"/>
    <property type="project" value="UniProtKB-KW"/>
</dbReference>
<comment type="caution">
    <text evidence="6">The sequence shown here is derived from an EMBL/GenBank/DDBJ whole genome shotgun (WGS) entry which is preliminary data.</text>
</comment>
<dbReference type="Gene3D" id="3.30.450.40">
    <property type="match status" value="1"/>
</dbReference>
<dbReference type="InterPro" id="IPR050707">
    <property type="entry name" value="HTH_MetabolicPath_Reg"/>
</dbReference>
<dbReference type="Pfam" id="PF01614">
    <property type="entry name" value="IclR_C"/>
    <property type="match status" value="1"/>
</dbReference>
<dbReference type="GO" id="GO:0045892">
    <property type="term" value="P:negative regulation of DNA-templated transcription"/>
    <property type="evidence" value="ECO:0007669"/>
    <property type="project" value="TreeGrafter"/>
</dbReference>
<reference evidence="6 7" key="1">
    <citation type="submission" date="2019-06" db="EMBL/GenBank/DDBJ databases">
        <title>Sequencing the genomes of 1000 actinobacteria strains.</title>
        <authorList>
            <person name="Klenk H.-P."/>
        </authorList>
    </citation>
    <scope>NUCLEOTIDE SEQUENCE [LARGE SCALE GENOMIC DNA]</scope>
    <source>
        <strain evidence="6 7">DSM 20169</strain>
    </source>
</reference>
<dbReference type="InterPro" id="IPR036390">
    <property type="entry name" value="WH_DNA-bd_sf"/>
</dbReference>
<keyword evidence="7" id="KW-1185">Reference proteome</keyword>
<dbReference type="GO" id="GO:0003700">
    <property type="term" value="F:DNA-binding transcription factor activity"/>
    <property type="evidence" value="ECO:0007669"/>
    <property type="project" value="TreeGrafter"/>
</dbReference>
<accession>A0A543BC40</accession>
<keyword evidence="2" id="KW-0238">DNA-binding</keyword>
<proteinExistence type="predicted"/>
<evidence type="ECO:0000256" key="1">
    <source>
        <dbReference type="ARBA" id="ARBA00023015"/>
    </source>
</evidence>
<dbReference type="SUPFAM" id="SSF46785">
    <property type="entry name" value="Winged helix' DNA-binding domain"/>
    <property type="match status" value="1"/>
</dbReference>
<evidence type="ECO:0000259" key="5">
    <source>
        <dbReference type="PROSITE" id="PS51078"/>
    </source>
</evidence>
<feature type="domain" description="HTH iclR-type" evidence="4">
    <location>
        <begin position="4"/>
        <end position="69"/>
    </location>
</feature>
<evidence type="ECO:0000259" key="4">
    <source>
        <dbReference type="PROSITE" id="PS51077"/>
    </source>
</evidence>
<dbReference type="Gene3D" id="1.10.10.10">
    <property type="entry name" value="Winged helix-like DNA-binding domain superfamily/Winged helix DNA-binding domain"/>
    <property type="match status" value="1"/>
</dbReference>
<feature type="domain" description="IclR-ED" evidence="5">
    <location>
        <begin position="63"/>
        <end position="250"/>
    </location>
</feature>
<dbReference type="InterPro" id="IPR029016">
    <property type="entry name" value="GAF-like_dom_sf"/>
</dbReference>